<dbReference type="AlphaFoldDB" id="A0A8S1GY73"/>
<proteinExistence type="predicted"/>
<feature type="compositionally biased region" description="Basic and acidic residues" evidence="1">
    <location>
        <begin position="1"/>
        <end position="15"/>
    </location>
</feature>
<evidence type="ECO:0000313" key="3">
    <source>
        <dbReference type="Proteomes" id="UP000835052"/>
    </source>
</evidence>
<dbReference type="EMBL" id="CAJGYM010000009">
    <property type="protein sequence ID" value="CAD6188906.1"/>
    <property type="molecule type" value="Genomic_DNA"/>
</dbReference>
<evidence type="ECO:0000256" key="1">
    <source>
        <dbReference type="SAM" id="MobiDB-lite"/>
    </source>
</evidence>
<dbReference type="Proteomes" id="UP000835052">
    <property type="component" value="Unassembled WGS sequence"/>
</dbReference>
<keyword evidence="3" id="KW-1185">Reference proteome</keyword>
<organism evidence="2 3">
    <name type="scientific">Caenorhabditis auriculariae</name>
    <dbReference type="NCBI Taxonomy" id="2777116"/>
    <lineage>
        <taxon>Eukaryota</taxon>
        <taxon>Metazoa</taxon>
        <taxon>Ecdysozoa</taxon>
        <taxon>Nematoda</taxon>
        <taxon>Chromadorea</taxon>
        <taxon>Rhabditida</taxon>
        <taxon>Rhabditina</taxon>
        <taxon>Rhabditomorpha</taxon>
        <taxon>Rhabditoidea</taxon>
        <taxon>Rhabditidae</taxon>
        <taxon>Peloderinae</taxon>
        <taxon>Caenorhabditis</taxon>
    </lineage>
</organism>
<protein>
    <submittedName>
        <fullName evidence="2">Uncharacterized protein</fullName>
    </submittedName>
</protein>
<feature type="region of interest" description="Disordered" evidence="1">
    <location>
        <begin position="1"/>
        <end position="49"/>
    </location>
</feature>
<feature type="region of interest" description="Disordered" evidence="1">
    <location>
        <begin position="224"/>
        <end position="247"/>
    </location>
</feature>
<name>A0A8S1GY73_9PELO</name>
<feature type="compositionally biased region" description="Basic and acidic residues" evidence="1">
    <location>
        <begin position="224"/>
        <end position="233"/>
    </location>
</feature>
<gene>
    <name evidence="2" type="ORF">CAUJ_LOCUS4825</name>
</gene>
<sequence>MCPPVRELENVRRLEEEEPQWLPEPPNNLHEENVALNPVPLPPINEEPERMHLNGLGGLRALILEEIEEEIEEDEGEWTVPELPDEDQERMEMAANEAEEHLREEDLRIVHEDDHQHRARLRQERRLAIATIEAEVRLIEGEAQEMRPPQPQVLLEMDEEEEALLAAEAAIRADIRNLQHLRFQRQVEFNHMRNRMRFLENEVRRREQRADALREQVRELNRQLNADENRYLDQEPGDEDPAEHFPL</sequence>
<evidence type="ECO:0000313" key="2">
    <source>
        <dbReference type="EMBL" id="CAD6188906.1"/>
    </source>
</evidence>
<reference evidence="2" key="1">
    <citation type="submission" date="2020-10" db="EMBL/GenBank/DDBJ databases">
        <authorList>
            <person name="Kikuchi T."/>
        </authorList>
    </citation>
    <scope>NUCLEOTIDE SEQUENCE</scope>
    <source>
        <strain evidence="2">NKZ352</strain>
    </source>
</reference>
<accession>A0A8S1GY73</accession>
<comment type="caution">
    <text evidence="2">The sequence shown here is derived from an EMBL/GenBank/DDBJ whole genome shotgun (WGS) entry which is preliminary data.</text>
</comment>